<accession>A0ABV8LCK3</accession>
<feature type="domain" description="Phosphatidic acid phosphatase type 2/haloperoxidase" evidence="2">
    <location>
        <begin position="116"/>
        <end position="195"/>
    </location>
</feature>
<keyword evidence="1" id="KW-0472">Membrane</keyword>
<dbReference type="InterPro" id="IPR036938">
    <property type="entry name" value="PAP2/HPO_sf"/>
</dbReference>
<proteinExistence type="predicted"/>
<protein>
    <submittedName>
        <fullName evidence="3">Phosphatase PAP2 family protein</fullName>
    </submittedName>
</protein>
<keyword evidence="1" id="KW-0812">Transmembrane</keyword>
<dbReference type="EMBL" id="JBHSBA010000015">
    <property type="protein sequence ID" value="MFC4128064.1"/>
    <property type="molecule type" value="Genomic_DNA"/>
</dbReference>
<name>A0ABV8LCK3_9NOCA</name>
<evidence type="ECO:0000259" key="2">
    <source>
        <dbReference type="Pfam" id="PF01569"/>
    </source>
</evidence>
<dbReference type="Gene3D" id="1.20.144.10">
    <property type="entry name" value="Phosphatidic acid phosphatase type 2/haloperoxidase"/>
    <property type="match status" value="1"/>
</dbReference>
<feature type="transmembrane region" description="Helical" evidence="1">
    <location>
        <begin position="12"/>
        <end position="32"/>
    </location>
</feature>
<gene>
    <name evidence="3" type="ORF">ACFOW8_24360</name>
</gene>
<organism evidence="3 4">
    <name type="scientific">Nocardia rhizosphaerae</name>
    <dbReference type="NCBI Taxonomy" id="1691571"/>
    <lineage>
        <taxon>Bacteria</taxon>
        <taxon>Bacillati</taxon>
        <taxon>Actinomycetota</taxon>
        <taxon>Actinomycetes</taxon>
        <taxon>Mycobacteriales</taxon>
        <taxon>Nocardiaceae</taxon>
        <taxon>Nocardia</taxon>
    </lineage>
</organism>
<reference evidence="4" key="1">
    <citation type="journal article" date="2019" name="Int. J. Syst. Evol. Microbiol.">
        <title>The Global Catalogue of Microorganisms (GCM) 10K type strain sequencing project: providing services to taxonomists for standard genome sequencing and annotation.</title>
        <authorList>
            <consortium name="The Broad Institute Genomics Platform"/>
            <consortium name="The Broad Institute Genome Sequencing Center for Infectious Disease"/>
            <person name="Wu L."/>
            <person name="Ma J."/>
        </authorList>
    </citation>
    <scope>NUCLEOTIDE SEQUENCE [LARGE SCALE GENOMIC DNA]</scope>
    <source>
        <strain evidence="4">CGMCC 4.7204</strain>
    </source>
</reference>
<feature type="transmembrane region" description="Helical" evidence="1">
    <location>
        <begin position="90"/>
        <end position="108"/>
    </location>
</feature>
<feature type="transmembrane region" description="Helical" evidence="1">
    <location>
        <begin position="61"/>
        <end position="83"/>
    </location>
</feature>
<evidence type="ECO:0000313" key="3">
    <source>
        <dbReference type="EMBL" id="MFC4128064.1"/>
    </source>
</evidence>
<evidence type="ECO:0000313" key="4">
    <source>
        <dbReference type="Proteomes" id="UP001595767"/>
    </source>
</evidence>
<keyword evidence="4" id="KW-1185">Reference proteome</keyword>
<dbReference type="RefSeq" id="WP_378553789.1">
    <property type="nucleotide sequence ID" value="NZ_JBHSBA010000015.1"/>
</dbReference>
<feature type="transmembrane region" description="Helical" evidence="1">
    <location>
        <begin position="148"/>
        <end position="170"/>
    </location>
</feature>
<evidence type="ECO:0000256" key="1">
    <source>
        <dbReference type="SAM" id="Phobius"/>
    </source>
</evidence>
<comment type="caution">
    <text evidence="3">The sequence shown here is derived from an EMBL/GenBank/DDBJ whole genome shotgun (WGS) entry which is preliminary data.</text>
</comment>
<feature type="transmembrane region" description="Helical" evidence="1">
    <location>
        <begin position="176"/>
        <end position="196"/>
    </location>
</feature>
<sequence length="203" mass="20988">MSDDLAPRMRTAARATAIGAGVAVTAAVPLTFPADGGPSALDSALADPITAGLSPGAGELLVAPSSAPVVLALLLAACGWFVVRRQWWRAATMLAVPELAVAINTWVLKPLWDRQLHDYPAYPSGHTVHLVAVATTFVFLATSRAARITVALVTALAVAATVPGMVELGYHHPTDVLGGVAAAVAVATTLCVLAEWRRAQLRS</sequence>
<keyword evidence="1" id="KW-1133">Transmembrane helix</keyword>
<feature type="transmembrane region" description="Helical" evidence="1">
    <location>
        <begin position="120"/>
        <end position="141"/>
    </location>
</feature>
<dbReference type="Proteomes" id="UP001595767">
    <property type="component" value="Unassembled WGS sequence"/>
</dbReference>
<dbReference type="Pfam" id="PF01569">
    <property type="entry name" value="PAP2"/>
    <property type="match status" value="1"/>
</dbReference>
<dbReference type="InterPro" id="IPR000326">
    <property type="entry name" value="PAP2/HPO"/>
</dbReference>
<dbReference type="SUPFAM" id="SSF48317">
    <property type="entry name" value="Acid phosphatase/Vanadium-dependent haloperoxidase"/>
    <property type="match status" value="1"/>
</dbReference>